<reference evidence="2 3" key="1">
    <citation type="submission" date="2017-03" db="EMBL/GenBank/DDBJ databases">
        <title>An alternative strategy for trypanosome survival in the mammalian bloodstream revealed through genome and transcriptome analysis of the ubiquitous bovine parasite Trypanosoma (Megatrypanum) theileri.</title>
        <authorList>
            <person name="Kelly S."/>
            <person name="Ivens A."/>
            <person name="Mott A."/>
            <person name="O'Neill E."/>
            <person name="Emms D."/>
            <person name="Macleod O."/>
            <person name="Voorheis P."/>
            <person name="Matthews J."/>
            <person name="Matthews K."/>
            <person name="Carrington M."/>
        </authorList>
    </citation>
    <scope>NUCLEOTIDE SEQUENCE [LARGE SCALE GENOMIC DNA]</scope>
    <source>
        <strain evidence="2">Edinburgh</strain>
    </source>
</reference>
<accession>A0A1X0NWQ7</accession>
<comment type="caution">
    <text evidence="2">The sequence shown here is derived from an EMBL/GenBank/DDBJ whole genome shotgun (WGS) entry which is preliminary data.</text>
</comment>
<protein>
    <recommendedName>
        <fullName evidence="1">LicD/FKTN/FKRP nucleotidyltransferase domain-containing protein</fullName>
    </recommendedName>
</protein>
<dbReference type="PANTHER" id="PTHR43404:SF2">
    <property type="entry name" value="LIPOPOLYSACCHARIDE CHOLINEPHOSPHOTRANSFERASE LICD"/>
    <property type="match status" value="1"/>
</dbReference>
<name>A0A1X0NWQ7_9TRYP</name>
<organism evidence="2 3">
    <name type="scientific">Trypanosoma theileri</name>
    <dbReference type="NCBI Taxonomy" id="67003"/>
    <lineage>
        <taxon>Eukaryota</taxon>
        <taxon>Discoba</taxon>
        <taxon>Euglenozoa</taxon>
        <taxon>Kinetoplastea</taxon>
        <taxon>Metakinetoplastina</taxon>
        <taxon>Trypanosomatida</taxon>
        <taxon>Trypanosomatidae</taxon>
        <taxon>Trypanosoma</taxon>
    </lineage>
</organism>
<dbReference type="Proteomes" id="UP000192257">
    <property type="component" value="Unassembled WGS sequence"/>
</dbReference>
<dbReference type="PANTHER" id="PTHR43404">
    <property type="entry name" value="LIPOPOLYSACCHARIDE CHOLINEPHOSPHOTRANSFERASE LICD"/>
    <property type="match status" value="1"/>
</dbReference>
<evidence type="ECO:0000313" key="2">
    <source>
        <dbReference type="EMBL" id="ORC89112.1"/>
    </source>
</evidence>
<proteinExistence type="predicted"/>
<sequence length="376" mass="42754">MSSAGIRCIYNLARRRAAAMSAPHYPQSLPQSVELTPVDANQSDTNLKYLLEQVLQKLRDEPNRWFPSTLENELVEMLDKSVTVERAYAQSVYAFLVKQRLRMTSEENSKVIDVPSYCCYSSSSYSSSSTSTLVNEVVPRSDGGYDLCCPVSSSHLMRRLVVPTVMRAALHQLMRDVLYCLERAGISCWAISGTLLGAVRHNSIIPWDDDVDFAIAASDEGKLREAFGYPHTNSKNSDLVLEYVPLFGYKVYSSALPPPSWDAGNNSCMHFGYFLDIFLMEEQQERLVFARDEARRTWPNEWWYREELFPLNSVRFSYTSPSEDSELMLPVAHSPHSHLRRLYGETCMEEAVIPCELHGRLLSHPLHIPMSLFDGL</sequence>
<dbReference type="VEuPathDB" id="TriTrypDB:TM35_000131160"/>
<dbReference type="InterPro" id="IPR052942">
    <property type="entry name" value="LPS_cholinephosphotransferase"/>
</dbReference>
<feature type="domain" description="LicD/FKTN/FKRP nucleotidyltransferase" evidence="1">
    <location>
        <begin position="183"/>
        <end position="284"/>
    </location>
</feature>
<dbReference type="EMBL" id="NBCO01000013">
    <property type="protein sequence ID" value="ORC89112.1"/>
    <property type="molecule type" value="Genomic_DNA"/>
</dbReference>
<dbReference type="Pfam" id="PF04991">
    <property type="entry name" value="LicD"/>
    <property type="match status" value="1"/>
</dbReference>
<dbReference type="AlphaFoldDB" id="A0A1X0NWQ7"/>
<keyword evidence="3" id="KW-1185">Reference proteome</keyword>
<dbReference type="GO" id="GO:0009100">
    <property type="term" value="P:glycoprotein metabolic process"/>
    <property type="evidence" value="ECO:0007669"/>
    <property type="project" value="UniProtKB-ARBA"/>
</dbReference>
<dbReference type="RefSeq" id="XP_028883178.1">
    <property type="nucleotide sequence ID" value="XM_029025332.1"/>
</dbReference>
<dbReference type="STRING" id="67003.A0A1X0NWQ7"/>
<evidence type="ECO:0000313" key="3">
    <source>
        <dbReference type="Proteomes" id="UP000192257"/>
    </source>
</evidence>
<dbReference type="InterPro" id="IPR007074">
    <property type="entry name" value="LicD/FKTN/FKRP_NTP_transf"/>
</dbReference>
<dbReference type="GeneID" id="39985112"/>
<dbReference type="OrthoDB" id="419198at2759"/>
<gene>
    <name evidence="2" type="ORF">TM35_000131160</name>
</gene>
<evidence type="ECO:0000259" key="1">
    <source>
        <dbReference type="Pfam" id="PF04991"/>
    </source>
</evidence>